<dbReference type="PROSITE" id="PS50261">
    <property type="entry name" value="G_PROTEIN_RECEP_F2_4"/>
    <property type="match status" value="1"/>
</dbReference>
<evidence type="ECO:0000256" key="4">
    <source>
        <dbReference type="ARBA" id="ARBA00023136"/>
    </source>
</evidence>
<evidence type="ECO:0000256" key="2">
    <source>
        <dbReference type="ARBA" id="ARBA00022692"/>
    </source>
</evidence>
<protein>
    <recommendedName>
        <fullName evidence="7">G-protein coupled receptors family 2 profile 2 domain-containing protein</fullName>
    </recommendedName>
</protein>
<dbReference type="GO" id="GO:0008528">
    <property type="term" value="F:G protein-coupled peptide receptor activity"/>
    <property type="evidence" value="ECO:0007669"/>
    <property type="project" value="TreeGrafter"/>
</dbReference>
<evidence type="ECO:0000313" key="8">
    <source>
        <dbReference type="EMBL" id="CAH0550484.1"/>
    </source>
</evidence>
<feature type="domain" description="G-protein coupled receptors family 2 profile 2" evidence="7">
    <location>
        <begin position="114"/>
        <end position="371"/>
    </location>
</feature>
<organism evidence="8 9">
    <name type="scientific">Brassicogethes aeneus</name>
    <name type="common">Rape pollen beetle</name>
    <name type="synonym">Meligethes aeneus</name>
    <dbReference type="NCBI Taxonomy" id="1431903"/>
    <lineage>
        <taxon>Eukaryota</taxon>
        <taxon>Metazoa</taxon>
        <taxon>Ecdysozoa</taxon>
        <taxon>Arthropoda</taxon>
        <taxon>Hexapoda</taxon>
        <taxon>Insecta</taxon>
        <taxon>Pterygota</taxon>
        <taxon>Neoptera</taxon>
        <taxon>Endopterygota</taxon>
        <taxon>Coleoptera</taxon>
        <taxon>Polyphaga</taxon>
        <taxon>Cucujiformia</taxon>
        <taxon>Nitidulidae</taxon>
        <taxon>Meligethinae</taxon>
        <taxon>Brassicogethes</taxon>
    </lineage>
</organism>
<dbReference type="Pfam" id="PF00002">
    <property type="entry name" value="7tm_2"/>
    <property type="match status" value="1"/>
</dbReference>
<dbReference type="GO" id="GO:0005886">
    <property type="term" value="C:plasma membrane"/>
    <property type="evidence" value="ECO:0007669"/>
    <property type="project" value="TreeGrafter"/>
</dbReference>
<name>A0A9P0AY13_BRAAE</name>
<keyword evidence="4 5" id="KW-0472">Membrane</keyword>
<dbReference type="PANTHER" id="PTHR47154:SF2">
    <property type="entry name" value="G-PROTEIN COUPLED RECEPTOR MTH-RELATED"/>
    <property type="match status" value="1"/>
</dbReference>
<feature type="transmembrane region" description="Helical" evidence="5">
    <location>
        <begin position="151"/>
        <end position="172"/>
    </location>
</feature>
<dbReference type="OrthoDB" id="6082634at2759"/>
<dbReference type="PANTHER" id="PTHR47154">
    <property type="entry name" value="G-PROTEIN COUPLED RECEPTOR MTH-RELATED"/>
    <property type="match status" value="1"/>
</dbReference>
<feature type="transmembrane region" description="Helical" evidence="5">
    <location>
        <begin position="224"/>
        <end position="245"/>
    </location>
</feature>
<feature type="transmembrane region" description="Helical" evidence="5">
    <location>
        <begin position="348"/>
        <end position="370"/>
    </location>
</feature>
<dbReference type="Gene3D" id="1.20.1070.10">
    <property type="entry name" value="Rhodopsin 7-helix transmembrane proteins"/>
    <property type="match status" value="1"/>
</dbReference>
<feature type="signal peptide" evidence="6">
    <location>
        <begin position="1"/>
        <end position="17"/>
    </location>
</feature>
<dbReference type="EMBL" id="OV121133">
    <property type="protein sequence ID" value="CAH0550484.1"/>
    <property type="molecule type" value="Genomic_DNA"/>
</dbReference>
<sequence>MRNIIIILVLELLAVWAGEPNLCCPSGQETLVEQKICESGIPMTLQCENGTEGEDYVFLVHIPKVHLGNYTFDDKKDMMSDMGSISKDQYCIQEAYGEEYVVYCTALYVEETYTTVINVITLTTSTFFLILTIVVYFIVPNLLDLQGICIVNALGGLAFSFTFLVIVNLFTLEQGLCEFLAFGIYYAFMYSFFWLNTLTFHIWRTTINPKVFDGVKVNCWKMIYLVYGIGGSLVLLVILLNLNYLEAFKGNDLHPDIGNGTCWFQTVEITFIYFHTPMLIILGINLFLFIWTIVFLWKYVAANSPDFSVQKYRLKMCIKLFFVMGISWLFEFLSVFAKYKQLTVLKHILIITDIINGLMGLIIFLILVVFRKRVIRGLAERSVCNYRLPSTWRRQTDSEIDESPDEYTLT</sequence>
<dbReference type="InterPro" id="IPR000832">
    <property type="entry name" value="GPCR_2_secretin-like"/>
</dbReference>
<dbReference type="AlphaFoldDB" id="A0A9P0AY13"/>
<dbReference type="CDD" id="cd15039">
    <property type="entry name" value="7tmB3_Methuselah-like"/>
    <property type="match status" value="1"/>
</dbReference>
<feature type="transmembrane region" description="Helical" evidence="5">
    <location>
        <begin position="272"/>
        <end position="297"/>
    </location>
</feature>
<feature type="transmembrane region" description="Helical" evidence="5">
    <location>
        <begin position="184"/>
        <end position="203"/>
    </location>
</feature>
<keyword evidence="9" id="KW-1185">Reference proteome</keyword>
<evidence type="ECO:0000313" key="9">
    <source>
        <dbReference type="Proteomes" id="UP001154078"/>
    </source>
</evidence>
<reference evidence="8" key="1">
    <citation type="submission" date="2021-12" db="EMBL/GenBank/DDBJ databases">
        <authorList>
            <person name="King R."/>
        </authorList>
    </citation>
    <scope>NUCLEOTIDE SEQUENCE</scope>
</reference>
<feature type="transmembrane region" description="Helical" evidence="5">
    <location>
        <begin position="116"/>
        <end position="139"/>
    </location>
</feature>
<evidence type="ECO:0000256" key="6">
    <source>
        <dbReference type="SAM" id="SignalP"/>
    </source>
</evidence>
<keyword evidence="2 5" id="KW-0812">Transmembrane</keyword>
<accession>A0A9P0AY13</accession>
<feature type="chain" id="PRO_5040223075" description="G-protein coupled receptors family 2 profile 2 domain-containing protein" evidence="6">
    <location>
        <begin position="18"/>
        <end position="410"/>
    </location>
</feature>
<dbReference type="GO" id="GO:0007166">
    <property type="term" value="P:cell surface receptor signaling pathway"/>
    <property type="evidence" value="ECO:0007669"/>
    <property type="project" value="InterPro"/>
</dbReference>
<keyword evidence="6" id="KW-0732">Signal</keyword>
<comment type="subcellular location">
    <subcellularLocation>
        <location evidence="1">Membrane</location>
        <topology evidence="1">Multi-pass membrane protein</topology>
    </subcellularLocation>
</comment>
<proteinExistence type="predicted"/>
<evidence type="ECO:0000256" key="3">
    <source>
        <dbReference type="ARBA" id="ARBA00022989"/>
    </source>
</evidence>
<gene>
    <name evidence="8" type="ORF">MELIAE_LOCUS3288</name>
</gene>
<keyword evidence="3 5" id="KW-1133">Transmembrane helix</keyword>
<evidence type="ECO:0000256" key="1">
    <source>
        <dbReference type="ARBA" id="ARBA00004141"/>
    </source>
</evidence>
<evidence type="ECO:0000259" key="7">
    <source>
        <dbReference type="PROSITE" id="PS50261"/>
    </source>
</evidence>
<dbReference type="InterPro" id="IPR017981">
    <property type="entry name" value="GPCR_2-like_7TM"/>
</dbReference>
<evidence type="ECO:0000256" key="5">
    <source>
        <dbReference type="SAM" id="Phobius"/>
    </source>
</evidence>
<feature type="transmembrane region" description="Helical" evidence="5">
    <location>
        <begin position="318"/>
        <end position="336"/>
    </location>
</feature>
<dbReference type="InterPro" id="IPR051384">
    <property type="entry name" value="Mth_GPCR"/>
</dbReference>
<dbReference type="Proteomes" id="UP001154078">
    <property type="component" value="Chromosome 2"/>
</dbReference>